<sequence>ENIYSQSTKILSKTYTEKELQETIDKNYGKGYYKIDWNRYTKDDEYREQTNYYFYQAKHFVKVKSIDKIEKGYIEITRDNGEKLKLTEIKAEEAIYHNIEKINGEWYFIFGEKTRYKKYVNEDGYELILDQNYKPVYDPVIVGTYNFHTYKSIAKNPIDFASHVKDVNLWKKYGTGPNDPTTREDREKIGDLKLGLRIQDSYNEIAKKLNSQKRKIISYSELQKMLDEIETEKVLKKVKEIEEY</sequence>
<accession>A0A2C6AT63</accession>
<reference evidence="1 2" key="1">
    <citation type="submission" date="2017-06" db="EMBL/GenBank/DDBJ databases">
        <title>Draft genome sequence of Fusobacterium nucleatum subsp. polymorphum KCOM 1248 (=ChDC F113).</title>
        <authorList>
            <person name="Kook J.-K."/>
            <person name="Park S.-N."/>
            <person name="Lim Y.K."/>
            <person name="Roh H."/>
        </authorList>
    </citation>
    <scope>NUCLEOTIDE SEQUENCE [LARGE SCALE GENOMIC DNA]</scope>
    <source>
        <strain evidence="2">KCOM 1248 (ChDC F113)</strain>
    </source>
</reference>
<feature type="non-terminal residue" evidence="1">
    <location>
        <position position="1"/>
    </location>
</feature>
<comment type="caution">
    <text evidence="1">The sequence shown here is derived from an EMBL/GenBank/DDBJ whole genome shotgun (WGS) entry which is preliminary data.</text>
</comment>
<evidence type="ECO:0000313" key="1">
    <source>
        <dbReference type="EMBL" id="PHH95093.1"/>
    </source>
</evidence>
<proteinExistence type="predicted"/>
<gene>
    <name evidence="1" type="ORF">CA836_12765</name>
</gene>
<organism evidence="1 2">
    <name type="scientific">Fusobacterium nucleatum subsp. polymorphum</name>
    <name type="common">Fusobacterium polymorphum</name>
    <dbReference type="NCBI Taxonomy" id="76857"/>
    <lineage>
        <taxon>Bacteria</taxon>
        <taxon>Fusobacteriati</taxon>
        <taxon>Fusobacteriota</taxon>
        <taxon>Fusobacteriia</taxon>
        <taxon>Fusobacteriales</taxon>
        <taxon>Fusobacteriaceae</taxon>
        <taxon>Fusobacterium</taxon>
    </lineage>
</organism>
<dbReference type="RefSeq" id="WP_099003455.1">
    <property type="nucleotide sequence ID" value="NZ_NIRK01000006.1"/>
</dbReference>
<dbReference type="Proteomes" id="UP000223525">
    <property type="component" value="Unassembled WGS sequence"/>
</dbReference>
<protein>
    <submittedName>
        <fullName evidence="1">Uncharacterized protein</fullName>
    </submittedName>
</protein>
<name>A0A2C6AT63_FUSNP</name>
<dbReference type="EMBL" id="NIRK01000006">
    <property type="protein sequence ID" value="PHH95093.1"/>
    <property type="molecule type" value="Genomic_DNA"/>
</dbReference>
<evidence type="ECO:0000313" key="2">
    <source>
        <dbReference type="Proteomes" id="UP000223525"/>
    </source>
</evidence>
<dbReference type="AlphaFoldDB" id="A0A2C6AT63"/>